<keyword evidence="2" id="KW-0472">Membrane</keyword>
<dbReference type="OrthoDB" id="207428at2"/>
<evidence type="ECO:0000256" key="2">
    <source>
        <dbReference type="SAM" id="Phobius"/>
    </source>
</evidence>
<feature type="transmembrane region" description="Helical" evidence="2">
    <location>
        <begin position="449"/>
        <end position="469"/>
    </location>
</feature>
<feature type="transmembrane region" description="Helical" evidence="2">
    <location>
        <begin position="285"/>
        <end position="302"/>
    </location>
</feature>
<keyword evidence="4" id="KW-1185">Reference proteome</keyword>
<feature type="transmembrane region" description="Helical" evidence="2">
    <location>
        <begin position="587"/>
        <end position="608"/>
    </location>
</feature>
<feature type="region of interest" description="Disordered" evidence="1">
    <location>
        <begin position="1"/>
        <end position="39"/>
    </location>
</feature>
<gene>
    <name evidence="3" type="ORF">FNU76_14095</name>
</gene>
<name>A0A516SGV5_9NEIS</name>
<feature type="transmembrane region" description="Helical" evidence="2">
    <location>
        <begin position="777"/>
        <end position="794"/>
    </location>
</feature>
<keyword evidence="2" id="KW-0812">Transmembrane</keyword>
<feature type="transmembrane region" description="Helical" evidence="2">
    <location>
        <begin position="644"/>
        <end position="660"/>
    </location>
</feature>
<dbReference type="EMBL" id="CP041730">
    <property type="protein sequence ID" value="QDQ27397.1"/>
    <property type="molecule type" value="Genomic_DNA"/>
</dbReference>
<organism evidence="3 4">
    <name type="scientific">Chitinimonas arctica</name>
    <dbReference type="NCBI Taxonomy" id="2594795"/>
    <lineage>
        <taxon>Bacteria</taxon>
        <taxon>Pseudomonadati</taxon>
        <taxon>Pseudomonadota</taxon>
        <taxon>Betaproteobacteria</taxon>
        <taxon>Neisseriales</taxon>
        <taxon>Chitinibacteraceae</taxon>
        <taxon>Chitinimonas</taxon>
    </lineage>
</organism>
<sequence length="927" mass="98125">MRVAASPLRSLRSAGHSAKLVGRTTQSENNNGVAGDIDRHGAGRLERAGRRLVMGRRAGLFAGPRPGAYGAAGSPERQAGWIPATGRRAAAAGRSAAGHARPIAYRRYRCDCYRYAGERAGPALTRADSHRCSGCRSGSSAPARVSREPVAVILPAEPSPSLLERLPRWLVEGNPAVKVGVLLLLMGVAFLLKYAAQYVRFPVEMRYLAVLAGAAGAITFGWRQREHKPVFAHALQGGGLGIAFLAIFAAFRLHGLLPAGAAFALLAGMASFSAALALAQSAQALAIIGLAGGFLAPILASTGQGSHVVLFGYYALLNLGIAAVARARAWRGLNLLGFLFTFVIGTAWGVLRYRSDQFPSTEPFLIGFWLLYVLLAVAFARRRSEEAGMGQLARDPVDATLVFGVPLVGFGLQAALVHGFPYGSAWSAAVMALVYGVLWRVLRQRPGMSLLAEAFCTLAVGFATLTLPLACDAEWTSAGWALEGAGLVWLGCRQERRFSRYSGYLLIFAGGLIALAQLDSLAREASWLNGPLLGGVMVAAAAWLAGAASGRRNPGGPHIALLLWGLLLASATGGLTISYFVADQWQIAATVGLLAGMGALTTALAPALRWPAARLPALALSPALLVVVLVAVDRLATPLQDGGWLAWPVALLVGAASLRFDETTLPRPGRRLAHITSIWLLALLFCWILADATDRLGLGSAWPWLGGLATAGGVLGSLAMPALLSKWPARRYRREYRWLAPLPMAGATALALLIAPWASSGDSRPMSWLPLLNPLDVGWLLAAAGLLAWLRSPYPGAKLAAERGTLMAGLAILAFAWLNSLLAHGFHHWDGVAFTRDALWSDHGYQAALSLLWTTTALAAMWRATRQGWRMLWLLGAGLVALTVLKLFVIDLSAAGGLARIVSFIGVGLLLVAVGWFAPAPPAEKRK</sequence>
<feature type="transmembrane region" description="Helical" evidence="2">
    <location>
        <begin position="845"/>
        <end position="864"/>
    </location>
</feature>
<reference evidence="4" key="1">
    <citation type="submission" date="2019-07" db="EMBL/GenBank/DDBJ databases">
        <title>Chitinimonas sp. nov., isolated from Ny-Alesund, arctica soil.</title>
        <authorList>
            <person name="Xu Q."/>
            <person name="Peng F."/>
        </authorList>
    </citation>
    <scope>NUCLEOTIDE SEQUENCE [LARGE SCALE GENOMIC DNA]</scope>
    <source>
        <strain evidence="4">R3-44</strain>
    </source>
</reference>
<dbReference type="KEGG" id="cari:FNU76_14095"/>
<evidence type="ECO:0000256" key="1">
    <source>
        <dbReference type="SAM" id="MobiDB-lite"/>
    </source>
</evidence>
<feature type="transmembrane region" description="Helical" evidence="2">
    <location>
        <begin position="230"/>
        <end position="251"/>
    </location>
</feature>
<feature type="transmembrane region" description="Helical" evidence="2">
    <location>
        <begin position="871"/>
        <end position="892"/>
    </location>
</feature>
<feature type="transmembrane region" description="Helical" evidence="2">
    <location>
        <begin position="363"/>
        <end position="380"/>
    </location>
</feature>
<evidence type="ECO:0000313" key="3">
    <source>
        <dbReference type="EMBL" id="QDQ27397.1"/>
    </source>
</evidence>
<dbReference type="Proteomes" id="UP000317550">
    <property type="component" value="Chromosome"/>
</dbReference>
<proteinExistence type="predicted"/>
<accession>A0A516SGV5</accession>
<dbReference type="InterPro" id="IPR019286">
    <property type="entry name" value="DUF2339_TM"/>
</dbReference>
<feature type="transmembrane region" description="Helical" evidence="2">
    <location>
        <begin position="175"/>
        <end position="195"/>
    </location>
</feature>
<evidence type="ECO:0000313" key="4">
    <source>
        <dbReference type="Proteomes" id="UP000317550"/>
    </source>
</evidence>
<protein>
    <submittedName>
        <fullName evidence="3">DUF2339 domain-containing protein</fullName>
    </submittedName>
</protein>
<feature type="transmembrane region" description="Helical" evidence="2">
    <location>
        <begin position="401"/>
        <end position="419"/>
    </location>
</feature>
<dbReference type="AlphaFoldDB" id="A0A516SGV5"/>
<feature type="compositionally biased region" description="Polar residues" evidence="1">
    <location>
        <begin position="23"/>
        <end position="32"/>
    </location>
</feature>
<dbReference type="PANTHER" id="PTHR38434">
    <property type="entry name" value="BLL2549 PROTEIN"/>
    <property type="match status" value="1"/>
</dbReference>
<dbReference type="InterPro" id="IPR014600">
    <property type="entry name" value="UCP035905_mem"/>
</dbReference>
<dbReference type="PIRSF" id="PIRSF035905">
    <property type="entry name" value="UCP035905_mp"/>
    <property type="match status" value="1"/>
</dbReference>
<feature type="transmembrane region" description="Helical" evidence="2">
    <location>
        <begin position="308"/>
        <end position="325"/>
    </location>
</feature>
<feature type="transmembrane region" description="Helical" evidence="2">
    <location>
        <begin position="528"/>
        <end position="547"/>
    </location>
</feature>
<feature type="transmembrane region" description="Helical" evidence="2">
    <location>
        <begin position="559"/>
        <end position="581"/>
    </location>
</feature>
<feature type="transmembrane region" description="Helical" evidence="2">
    <location>
        <begin position="257"/>
        <end position="278"/>
    </location>
</feature>
<feature type="transmembrane region" description="Helical" evidence="2">
    <location>
        <begin position="332"/>
        <end position="351"/>
    </location>
</feature>
<feature type="transmembrane region" description="Helical" evidence="2">
    <location>
        <begin position="504"/>
        <end position="522"/>
    </location>
</feature>
<feature type="transmembrane region" description="Helical" evidence="2">
    <location>
        <begin position="672"/>
        <end position="690"/>
    </location>
</feature>
<feature type="transmembrane region" description="Helical" evidence="2">
    <location>
        <begin position="207"/>
        <end position="223"/>
    </location>
</feature>
<feature type="transmembrane region" description="Helical" evidence="2">
    <location>
        <begin position="806"/>
        <end position="825"/>
    </location>
</feature>
<dbReference type="PANTHER" id="PTHR38434:SF1">
    <property type="entry name" value="BLL2549 PROTEIN"/>
    <property type="match status" value="1"/>
</dbReference>
<feature type="transmembrane region" description="Helical" evidence="2">
    <location>
        <begin position="475"/>
        <end position="492"/>
    </location>
</feature>
<dbReference type="Pfam" id="PF10101">
    <property type="entry name" value="DUF2339"/>
    <property type="match status" value="1"/>
</dbReference>
<feature type="transmembrane region" description="Helical" evidence="2">
    <location>
        <begin position="702"/>
        <end position="724"/>
    </location>
</feature>
<feature type="transmembrane region" description="Helical" evidence="2">
    <location>
        <begin position="425"/>
        <end position="442"/>
    </location>
</feature>
<feature type="transmembrane region" description="Helical" evidence="2">
    <location>
        <begin position="736"/>
        <end position="757"/>
    </location>
</feature>
<feature type="transmembrane region" description="Helical" evidence="2">
    <location>
        <begin position="898"/>
        <end position="918"/>
    </location>
</feature>
<feature type="transmembrane region" description="Helical" evidence="2">
    <location>
        <begin position="615"/>
        <end position="632"/>
    </location>
</feature>
<keyword evidence="2" id="KW-1133">Transmembrane helix</keyword>